<dbReference type="Gene3D" id="2.10.25.10">
    <property type="entry name" value="Laminin"/>
    <property type="match status" value="1"/>
</dbReference>
<evidence type="ECO:0000256" key="2">
    <source>
        <dbReference type="ARBA" id="ARBA00022525"/>
    </source>
</evidence>
<dbReference type="SMART" id="SM00216">
    <property type="entry name" value="VWD"/>
    <property type="match status" value="1"/>
</dbReference>
<comment type="subcellular location">
    <subcellularLocation>
        <location evidence="1">Secreted</location>
    </subcellularLocation>
</comment>
<dbReference type="InterPro" id="IPR036084">
    <property type="entry name" value="Ser_inhib-like_sf"/>
</dbReference>
<dbReference type="PROSITE" id="PS51233">
    <property type="entry name" value="VWFD"/>
    <property type="match status" value="2"/>
</dbReference>
<evidence type="ECO:0000256" key="1">
    <source>
        <dbReference type="ARBA" id="ARBA00004613"/>
    </source>
</evidence>
<dbReference type="InterPro" id="IPR001007">
    <property type="entry name" value="VWF_dom"/>
</dbReference>
<name>A0A3B4DJ23_PYGNA</name>
<keyword evidence="4" id="KW-1015">Disulfide bond</keyword>
<evidence type="ECO:0000259" key="6">
    <source>
        <dbReference type="PROSITE" id="PS51233"/>
    </source>
</evidence>
<dbReference type="Ensembl" id="ENSPNAT00000013406.2">
    <property type="protein sequence ID" value="ENSPNAP00000023126.2"/>
    <property type="gene ID" value="ENSPNAG00000000396.2"/>
</dbReference>
<dbReference type="InterPro" id="IPR014853">
    <property type="entry name" value="VWF/SSPO/ZAN-like_Cys-rich_dom"/>
</dbReference>
<dbReference type="PANTHER" id="PTHR11339">
    <property type="entry name" value="EXTRACELLULAR MATRIX GLYCOPROTEIN RELATED"/>
    <property type="match status" value="1"/>
</dbReference>
<reference evidence="7" key="3">
    <citation type="submission" date="2025-09" db="UniProtKB">
        <authorList>
            <consortium name="Ensembl"/>
        </authorList>
    </citation>
    <scope>IDENTIFICATION</scope>
</reference>
<dbReference type="AlphaFoldDB" id="A0A3B4DJ23"/>
<dbReference type="Pfam" id="PF08742">
    <property type="entry name" value="C8"/>
    <property type="match status" value="1"/>
</dbReference>
<feature type="domain" description="VWFD" evidence="6">
    <location>
        <begin position="312"/>
        <end position="377"/>
    </location>
</feature>
<evidence type="ECO:0000256" key="4">
    <source>
        <dbReference type="ARBA" id="ARBA00023157"/>
    </source>
</evidence>
<dbReference type="PANTHER" id="PTHR11339:SF408">
    <property type="entry name" value="MUCIN-5B"/>
    <property type="match status" value="1"/>
</dbReference>
<dbReference type="Pfam" id="PF01826">
    <property type="entry name" value="TIL"/>
    <property type="match status" value="1"/>
</dbReference>
<reference evidence="7 8" key="1">
    <citation type="submission" date="2020-10" db="EMBL/GenBank/DDBJ databases">
        <title>Pygocentrus nattereri (red-bellied piranha) genome, fPygNat1, primary haplotype.</title>
        <authorList>
            <person name="Myers G."/>
            <person name="Meyer A."/>
            <person name="Karagic N."/>
            <person name="Pippel M."/>
            <person name="Winkler S."/>
            <person name="Tracey A."/>
            <person name="Wood J."/>
            <person name="Formenti G."/>
            <person name="Howe K."/>
            <person name="Fedrigo O."/>
            <person name="Jarvis E.D."/>
        </authorList>
    </citation>
    <scope>NUCLEOTIDE SEQUENCE [LARGE SCALE GENOMIC DNA]</scope>
</reference>
<dbReference type="GeneTree" id="ENSGT00940000162219"/>
<evidence type="ECO:0000313" key="7">
    <source>
        <dbReference type="Ensembl" id="ENSPNAP00000023126.2"/>
    </source>
</evidence>
<dbReference type="SUPFAM" id="SSF57567">
    <property type="entry name" value="Serine protease inhibitors"/>
    <property type="match status" value="1"/>
</dbReference>
<keyword evidence="5" id="KW-0325">Glycoprotein</keyword>
<evidence type="ECO:0000256" key="3">
    <source>
        <dbReference type="ARBA" id="ARBA00022737"/>
    </source>
</evidence>
<accession>A0A3B4DJ23</accession>
<sequence>NHNMQVCSTWGNFHFSTFDGQFFQLPYTCNYILTTLCDSTKTDFNIQMRRQYINNLPTIRSFTIKIDGVVVNECCTLVIGYGAIHFCIVCKLYESSVCCITPAQVEIPTKYRNQTCGLCGDFNGVKDNEFIENGDFDFFHPSQNYLCEQLLSDPAFSNCHRLLSIEAFVEACVRDVCQCNSSQALCLCDTISEFSRQCAHAGGKPQNWRTNYLCGKECPFNLEHKECGSPCKDTCSNQEGSLVCNEHCSDGCFCPAGTVFNDIEENGCIPVNKCPCIHNGRIYQPGESYNRTCQKCVCSEGRWSCVNLDCPGTCSIQGGSHITTYDGKAYNFHGNCYYVLSKVTIPTFVKLCNIITNFIISETSVSISKYLMVYGHM</sequence>
<dbReference type="FunFam" id="2.10.25.10:FF:000153">
    <property type="entry name" value="MUC5B isoform 1"/>
    <property type="match status" value="1"/>
</dbReference>
<dbReference type="SMART" id="SM00215">
    <property type="entry name" value="VWC_out"/>
    <property type="match status" value="1"/>
</dbReference>
<proteinExistence type="predicted"/>
<dbReference type="InterPro" id="IPR002919">
    <property type="entry name" value="TIL_dom"/>
</dbReference>
<protein>
    <recommendedName>
        <fullName evidence="6">VWFD domain-containing protein</fullName>
    </recommendedName>
</protein>
<dbReference type="Proteomes" id="UP001501920">
    <property type="component" value="Chromosome 11"/>
</dbReference>
<dbReference type="InterPro" id="IPR050780">
    <property type="entry name" value="Mucin_vWF_Thrombospondin_sf"/>
</dbReference>
<dbReference type="SMART" id="SM00832">
    <property type="entry name" value="C8"/>
    <property type="match status" value="1"/>
</dbReference>
<dbReference type="GO" id="GO:0005615">
    <property type="term" value="C:extracellular space"/>
    <property type="evidence" value="ECO:0007669"/>
    <property type="project" value="TreeGrafter"/>
</dbReference>
<evidence type="ECO:0000313" key="8">
    <source>
        <dbReference type="Proteomes" id="UP001501920"/>
    </source>
</evidence>
<reference evidence="7" key="2">
    <citation type="submission" date="2025-08" db="UniProtKB">
        <authorList>
            <consortium name="Ensembl"/>
        </authorList>
    </citation>
    <scope>IDENTIFICATION</scope>
</reference>
<dbReference type="GO" id="GO:0031012">
    <property type="term" value="C:extracellular matrix"/>
    <property type="evidence" value="ECO:0007669"/>
    <property type="project" value="TreeGrafter"/>
</dbReference>
<keyword evidence="3" id="KW-0677">Repeat</keyword>
<dbReference type="CDD" id="cd19941">
    <property type="entry name" value="TIL"/>
    <property type="match status" value="1"/>
</dbReference>
<organism evidence="7 8">
    <name type="scientific">Pygocentrus nattereri</name>
    <name type="common">Red-bellied piranha</name>
    <dbReference type="NCBI Taxonomy" id="42514"/>
    <lineage>
        <taxon>Eukaryota</taxon>
        <taxon>Metazoa</taxon>
        <taxon>Chordata</taxon>
        <taxon>Craniata</taxon>
        <taxon>Vertebrata</taxon>
        <taxon>Euteleostomi</taxon>
        <taxon>Actinopterygii</taxon>
        <taxon>Neopterygii</taxon>
        <taxon>Teleostei</taxon>
        <taxon>Ostariophysi</taxon>
        <taxon>Characiformes</taxon>
        <taxon>Characoidei</taxon>
        <taxon>Pygocentrus</taxon>
    </lineage>
</organism>
<keyword evidence="8" id="KW-1185">Reference proteome</keyword>
<dbReference type="InterPro" id="IPR001846">
    <property type="entry name" value="VWF_type-D"/>
</dbReference>
<evidence type="ECO:0000256" key="5">
    <source>
        <dbReference type="ARBA" id="ARBA00023180"/>
    </source>
</evidence>
<keyword evidence="2" id="KW-0964">Secreted</keyword>
<dbReference type="Pfam" id="PF00094">
    <property type="entry name" value="VWD"/>
    <property type="match status" value="3"/>
</dbReference>
<feature type="domain" description="VWFD" evidence="6">
    <location>
        <begin position="5"/>
        <end position="71"/>
    </location>
</feature>